<accession>A0A3N4L4R3</accession>
<feature type="compositionally biased region" description="Polar residues" evidence="2">
    <location>
        <begin position="76"/>
        <end position="85"/>
    </location>
</feature>
<evidence type="ECO:0000313" key="4">
    <source>
        <dbReference type="Proteomes" id="UP000277580"/>
    </source>
</evidence>
<evidence type="ECO:0000256" key="1">
    <source>
        <dbReference type="SAM" id="Coils"/>
    </source>
</evidence>
<feature type="compositionally biased region" description="Basic and acidic residues" evidence="2">
    <location>
        <begin position="716"/>
        <end position="762"/>
    </location>
</feature>
<dbReference type="AlphaFoldDB" id="A0A3N4L4R3"/>
<organism evidence="3 4">
    <name type="scientific">Morchella conica CCBAS932</name>
    <dbReference type="NCBI Taxonomy" id="1392247"/>
    <lineage>
        <taxon>Eukaryota</taxon>
        <taxon>Fungi</taxon>
        <taxon>Dikarya</taxon>
        <taxon>Ascomycota</taxon>
        <taxon>Pezizomycotina</taxon>
        <taxon>Pezizomycetes</taxon>
        <taxon>Pezizales</taxon>
        <taxon>Morchellaceae</taxon>
        <taxon>Morchella</taxon>
    </lineage>
</organism>
<feature type="compositionally biased region" description="Polar residues" evidence="2">
    <location>
        <begin position="765"/>
        <end position="781"/>
    </location>
</feature>
<keyword evidence="1" id="KW-0175">Coiled coil</keyword>
<name>A0A3N4L4R3_9PEZI</name>
<feature type="compositionally biased region" description="Acidic residues" evidence="2">
    <location>
        <begin position="218"/>
        <end position="228"/>
    </location>
</feature>
<feature type="region of interest" description="Disordered" evidence="2">
    <location>
        <begin position="666"/>
        <end position="865"/>
    </location>
</feature>
<feature type="compositionally biased region" description="Polar residues" evidence="2">
    <location>
        <begin position="151"/>
        <end position="176"/>
    </location>
</feature>
<protein>
    <submittedName>
        <fullName evidence="3">Uncharacterized protein</fullName>
    </submittedName>
</protein>
<dbReference type="OrthoDB" id="5382349at2759"/>
<feature type="region of interest" description="Disordered" evidence="2">
    <location>
        <begin position="479"/>
        <end position="566"/>
    </location>
</feature>
<dbReference type="Proteomes" id="UP000277580">
    <property type="component" value="Unassembled WGS sequence"/>
</dbReference>
<feature type="region of interest" description="Disordered" evidence="2">
    <location>
        <begin position="35"/>
        <end position="228"/>
    </location>
</feature>
<dbReference type="EMBL" id="ML119108">
    <property type="protein sequence ID" value="RPB16492.1"/>
    <property type="molecule type" value="Genomic_DNA"/>
</dbReference>
<evidence type="ECO:0000256" key="2">
    <source>
        <dbReference type="SAM" id="MobiDB-lite"/>
    </source>
</evidence>
<dbReference type="InParanoid" id="A0A3N4L4R3"/>
<proteinExistence type="predicted"/>
<gene>
    <name evidence="3" type="ORF">P167DRAFT_562040</name>
</gene>
<feature type="coiled-coil region" evidence="1">
    <location>
        <begin position="592"/>
        <end position="619"/>
    </location>
</feature>
<feature type="region of interest" description="Disordered" evidence="2">
    <location>
        <begin position="393"/>
        <end position="430"/>
    </location>
</feature>
<reference evidence="3 4" key="1">
    <citation type="journal article" date="2018" name="Nat. Ecol. Evol.">
        <title>Pezizomycetes genomes reveal the molecular basis of ectomycorrhizal truffle lifestyle.</title>
        <authorList>
            <person name="Murat C."/>
            <person name="Payen T."/>
            <person name="Noel B."/>
            <person name="Kuo A."/>
            <person name="Morin E."/>
            <person name="Chen J."/>
            <person name="Kohler A."/>
            <person name="Krizsan K."/>
            <person name="Balestrini R."/>
            <person name="Da Silva C."/>
            <person name="Montanini B."/>
            <person name="Hainaut M."/>
            <person name="Levati E."/>
            <person name="Barry K.W."/>
            <person name="Belfiori B."/>
            <person name="Cichocki N."/>
            <person name="Clum A."/>
            <person name="Dockter R.B."/>
            <person name="Fauchery L."/>
            <person name="Guy J."/>
            <person name="Iotti M."/>
            <person name="Le Tacon F."/>
            <person name="Lindquist E.A."/>
            <person name="Lipzen A."/>
            <person name="Malagnac F."/>
            <person name="Mello A."/>
            <person name="Molinier V."/>
            <person name="Miyauchi S."/>
            <person name="Poulain J."/>
            <person name="Riccioni C."/>
            <person name="Rubini A."/>
            <person name="Sitrit Y."/>
            <person name="Splivallo R."/>
            <person name="Traeger S."/>
            <person name="Wang M."/>
            <person name="Zifcakova L."/>
            <person name="Wipf D."/>
            <person name="Zambonelli A."/>
            <person name="Paolocci F."/>
            <person name="Nowrousian M."/>
            <person name="Ottonello S."/>
            <person name="Baldrian P."/>
            <person name="Spatafora J.W."/>
            <person name="Henrissat B."/>
            <person name="Nagy L.G."/>
            <person name="Aury J.M."/>
            <person name="Wincker P."/>
            <person name="Grigoriev I.V."/>
            <person name="Bonfante P."/>
            <person name="Martin F.M."/>
        </authorList>
    </citation>
    <scope>NUCLEOTIDE SEQUENCE [LARGE SCALE GENOMIC DNA]</scope>
    <source>
        <strain evidence="3 4">CCBAS932</strain>
    </source>
</reference>
<keyword evidence="4" id="KW-1185">Reference proteome</keyword>
<feature type="compositionally biased region" description="Low complexity" evidence="2">
    <location>
        <begin position="493"/>
        <end position="527"/>
    </location>
</feature>
<evidence type="ECO:0000313" key="3">
    <source>
        <dbReference type="EMBL" id="RPB16492.1"/>
    </source>
</evidence>
<feature type="compositionally biased region" description="Acidic residues" evidence="2">
    <location>
        <begin position="178"/>
        <end position="201"/>
    </location>
</feature>
<sequence length="865" mass="93349">MAPVPIPSKDLRQSVYTSSLHTRDIVHSSFNTSIHLSSTSTSTSTSPPPTCYKPPAMTSPSDAASVPLPAGDDTAYFNTPQSSVLAPSPRTRNRNVHGSDNDESTPKTTRTQLEGAYSNMDTPTPLNMLGPQELETPRGRPQQRGGKYHPGQSSAARRSKNLNSSIRQESRSSGPDSGSDEEVDEEVVNEDAVDEEIVDEEAVGKEAVDKEAVGKEVSEEEVDSSEDDFEQAEYADLDKTAAVGLNPSSNPLNMSTPLQRQFPGLHYSAKSHTTPARRLLANSKNFFGTPSASLGPSTFMNPDILPSAFSEDNINNFSLSSATPHRLNTIQGSPAGIEAYGLSVEGQLSTQLREKEAKIRHLEGMLSAQTPGQPQVNFDDFFDLSPEKKIKFNPQAEDTPITVKKRRRSPAKETPKTARKTRVSSRTGSKSPVKAFLGLFESITPIRLTAEERKEERRRRETQEFRQFSSVDLEALKGYLPPVVDEKTEDATEPAPTTTRKSKSPAKSPAKNSAKSPAKSPAKNSAKIIETGTEHPETIAEEVSQPEVTIAPPPPRGRKYRSSSAPPARTLLDAKTEKIPPIQSSLPDNNPISILQARVAQLEEELENATVSLQSAIAALNGERRARIAAEETWCFLEMERKFGACCKFAHAAGKETTEVAATVPLPKSPVENNPKAAPVPDELPLENSRYGASTRPASRMDRAPSEGRTIAKPVSRMDRATSESRTMDRPSSRMDRPSSRMDRPSSRMAIDRPASRMERGRGAGQSTSTSKIGNIQTAPPQNAGKKRPRDESANSGISMRKAPIPRQQAEKKVLGGLTGAANVPLGGGATSGLKKPTLGAGAVRAPTGAAAGTRSALARQQARR</sequence>
<feature type="compositionally biased region" description="Low complexity" evidence="2">
    <location>
        <begin position="840"/>
        <end position="857"/>
    </location>
</feature>
<feature type="compositionally biased region" description="Basic and acidic residues" evidence="2">
    <location>
        <begin position="202"/>
        <end position="217"/>
    </location>
</feature>